<dbReference type="EMBL" id="BHVO01000015">
    <property type="protein sequence ID" value="GCA69841.1"/>
    <property type="molecule type" value="Genomic_DNA"/>
</dbReference>
<dbReference type="GO" id="GO:0010024">
    <property type="term" value="P:phytochromobilin biosynthetic process"/>
    <property type="evidence" value="ECO:0007669"/>
    <property type="project" value="InterPro"/>
</dbReference>
<sequence>MLAKTPSTDEYMFQPFLHYLERELFARFPLQTRPILPELEFQVSQRGKNPAMIESWCYQCPQFRKIRYTYINAGETAQIFNSVIYPSYNYDLPLLGIDFLAFGKKKILVVLDFQPLFRDQDYLTKYIEPMRSIRDKYPDLAQDLPMKYYDANQYFSPYLLFAKTDAETVVKQLFPAYQEFIQLYWQLLEKAQPLTSAAAQEPIIAAQKDYDRYSAERDPASGLFSSYFGQEWSEKFLHQFLFEDAIATAIHA</sequence>
<dbReference type="Proteomes" id="UP000323569">
    <property type="component" value="Unassembled WGS sequence"/>
</dbReference>
<evidence type="ECO:0000256" key="2">
    <source>
        <dbReference type="ARBA" id="ARBA00023002"/>
    </source>
</evidence>
<dbReference type="PANTHER" id="PTHR34557">
    <property type="entry name" value="PHYTOCHROMOBILIN:FERREDOXIN OXIDOREDUCTASE, CHLOROPLASTIC"/>
    <property type="match status" value="1"/>
</dbReference>
<organism evidence="3 4">
    <name type="scientific">Microcystis aeruginosa NIES-2519</name>
    <dbReference type="NCBI Taxonomy" id="2303981"/>
    <lineage>
        <taxon>Bacteria</taxon>
        <taxon>Bacillati</taxon>
        <taxon>Cyanobacteriota</taxon>
        <taxon>Cyanophyceae</taxon>
        <taxon>Oscillatoriophycideae</taxon>
        <taxon>Chroococcales</taxon>
        <taxon>Microcystaceae</taxon>
        <taxon>Microcystis</taxon>
    </lineage>
</organism>
<dbReference type="Pfam" id="PF05996">
    <property type="entry name" value="Fe_bilin_red"/>
    <property type="match status" value="1"/>
</dbReference>
<proteinExistence type="inferred from homology"/>
<dbReference type="GO" id="GO:0050897">
    <property type="term" value="F:cobalt ion binding"/>
    <property type="evidence" value="ECO:0007669"/>
    <property type="project" value="InterPro"/>
</dbReference>
<evidence type="ECO:0000313" key="4">
    <source>
        <dbReference type="Proteomes" id="UP000323569"/>
    </source>
</evidence>
<accession>A0A5A5R9G7</accession>
<dbReference type="EC" id="1.3.7.2" evidence="3"/>
<dbReference type="InterPro" id="IPR009249">
    <property type="entry name" value="Ferredoxin-dep_bilin_Rdtase"/>
</dbReference>
<evidence type="ECO:0000256" key="1">
    <source>
        <dbReference type="ARBA" id="ARBA00006908"/>
    </source>
</evidence>
<dbReference type="Gene3D" id="3.40.1500.20">
    <property type="match status" value="1"/>
</dbReference>
<protein>
    <submittedName>
        <fullName evidence="3">15,16-dihydrobiliverdin:ferredoxin oxidoreductase</fullName>
        <ecNumber evidence="3">1.3.7.2</ecNumber>
    </submittedName>
</protein>
<gene>
    <name evidence="3" type="primary">pebA_1</name>
    <name evidence="3" type="ORF">MiYa_01371</name>
</gene>
<reference evidence="3 4" key="1">
    <citation type="submission" date="2018-09" db="EMBL/GenBank/DDBJ databases">
        <title>Evolutionary history of phycoerythrin pigmentation in the water bloom-forming cyanobacterium Microcystis aeruginosa.</title>
        <authorList>
            <person name="Tanabe Y."/>
            <person name="Tanabe Y."/>
            <person name="Yamaguchi H."/>
        </authorList>
    </citation>
    <scope>NUCLEOTIDE SEQUENCE [LARGE SCALE GENOMIC DNA]</scope>
    <source>
        <strain evidence="3 4">NIES-2519</strain>
    </source>
</reference>
<dbReference type="PANTHER" id="PTHR34557:SF1">
    <property type="entry name" value="PHYTOCHROMOBILIN:FERREDOXIN OXIDOREDUCTASE, CHLOROPLASTIC"/>
    <property type="match status" value="1"/>
</dbReference>
<name>A0A5A5R9G7_MICAE</name>
<keyword evidence="2 3" id="KW-0560">Oxidoreductase</keyword>
<dbReference type="NCBIfam" id="NF009720">
    <property type="entry name" value="PRK13247.1"/>
    <property type="match status" value="1"/>
</dbReference>
<comment type="caution">
    <text evidence="3">The sequence shown here is derived from an EMBL/GenBank/DDBJ whole genome shotgun (WGS) entry which is preliminary data.</text>
</comment>
<evidence type="ECO:0000313" key="3">
    <source>
        <dbReference type="EMBL" id="GCA69841.1"/>
    </source>
</evidence>
<dbReference type="AlphaFoldDB" id="A0A5A5R9G7"/>
<comment type="similarity">
    <text evidence="1">Belongs to the HY2 family.</text>
</comment>
<dbReference type="GO" id="GO:0050617">
    <property type="term" value="F:15,16-dihydrobiliverdin:ferredoxin oxidoreductase activity"/>
    <property type="evidence" value="ECO:0007669"/>
    <property type="project" value="UniProtKB-EC"/>
</dbReference>